<keyword evidence="4" id="KW-1185">Reference proteome</keyword>
<keyword evidence="1" id="KW-0812">Transmembrane</keyword>
<evidence type="ECO:0000256" key="1">
    <source>
        <dbReference type="SAM" id="Phobius"/>
    </source>
</evidence>
<feature type="transmembrane region" description="Helical" evidence="1">
    <location>
        <begin position="63"/>
        <end position="86"/>
    </location>
</feature>
<feature type="signal peptide" evidence="2">
    <location>
        <begin position="1"/>
        <end position="22"/>
    </location>
</feature>
<gene>
    <name evidence="3" type="ORF">IFO67_03390</name>
</gene>
<name>A0ABR9B6B9_9RHOO</name>
<evidence type="ECO:0000256" key="2">
    <source>
        <dbReference type="SAM" id="SignalP"/>
    </source>
</evidence>
<dbReference type="Proteomes" id="UP000603602">
    <property type="component" value="Unassembled WGS sequence"/>
</dbReference>
<feature type="transmembrane region" description="Helical" evidence="1">
    <location>
        <begin position="37"/>
        <end position="56"/>
    </location>
</feature>
<keyword evidence="1" id="KW-0472">Membrane</keyword>
<comment type="caution">
    <text evidence="3">The sequence shown here is derived from an EMBL/GenBank/DDBJ whole genome shotgun (WGS) entry which is preliminary data.</text>
</comment>
<keyword evidence="2" id="KW-0732">Signal</keyword>
<keyword evidence="1" id="KW-1133">Transmembrane helix</keyword>
<feature type="chain" id="PRO_5045598639" description="Lipoprotein" evidence="2">
    <location>
        <begin position="23"/>
        <end position="90"/>
    </location>
</feature>
<protein>
    <recommendedName>
        <fullName evidence="5">Lipoprotein</fullName>
    </recommendedName>
</protein>
<sequence length="90" mass="9589">MNAYLLLALASALAGCSSIYLASPNQRWRSTPWRAGPARATGAGLLVVCLIAFGQVMQATTAAFVFLTLLMLAFTLLPYAGALISLRRRS</sequence>
<evidence type="ECO:0000313" key="4">
    <source>
        <dbReference type="Proteomes" id="UP000603602"/>
    </source>
</evidence>
<reference evidence="4" key="1">
    <citation type="submission" date="2023-07" db="EMBL/GenBank/DDBJ databases">
        <title>Thauera sp. CAU 1555 isolated from sand of Yaerae Beach.</title>
        <authorList>
            <person name="Kim W."/>
        </authorList>
    </citation>
    <scope>NUCLEOTIDE SEQUENCE [LARGE SCALE GENOMIC DNA]</scope>
    <source>
        <strain evidence="4">CAU 1555</strain>
    </source>
</reference>
<evidence type="ECO:0008006" key="5">
    <source>
        <dbReference type="Google" id="ProtNLM"/>
    </source>
</evidence>
<evidence type="ECO:0000313" key="3">
    <source>
        <dbReference type="EMBL" id="MBD8501917.1"/>
    </source>
</evidence>
<organism evidence="3 4">
    <name type="scientific">Thauera sedimentorum</name>
    <dbReference type="NCBI Taxonomy" id="2767595"/>
    <lineage>
        <taxon>Bacteria</taxon>
        <taxon>Pseudomonadati</taxon>
        <taxon>Pseudomonadota</taxon>
        <taxon>Betaproteobacteria</taxon>
        <taxon>Rhodocyclales</taxon>
        <taxon>Zoogloeaceae</taxon>
        <taxon>Thauera</taxon>
    </lineage>
</organism>
<proteinExistence type="predicted"/>
<accession>A0ABR9B6B9</accession>
<dbReference type="RefSeq" id="WP_187716732.1">
    <property type="nucleotide sequence ID" value="NZ_JACTAH010000001.1"/>
</dbReference>
<dbReference type="EMBL" id="JACYTO010000001">
    <property type="protein sequence ID" value="MBD8501917.1"/>
    <property type="molecule type" value="Genomic_DNA"/>
</dbReference>